<reference evidence="2" key="1">
    <citation type="submission" date="2024-03" db="EMBL/GenBank/DDBJ databases">
        <title>Deinococcus weizhi sp. nov., isolated from human skin.</title>
        <authorList>
            <person name="Wei Z."/>
            <person name="Tian F."/>
            <person name="Yang C."/>
            <person name="Xin L.T."/>
            <person name="Wen Z.J."/>
            <person name="Lan K.C."/>
            <person name="Yu L."/>
            <person name="Zhe W."/>
            <person name="Dan F.D."/>
            <person name="Jun W."/>
            <person name="Rui Z."/>
            <person name="Yong X.J."/>
            <person name="Ting Y."/>
            <person name="Wei X."/>
            <person name="Xu Z.G."/>
            <person name="Xin Z."/>
            <person name="Dong F.G."/>
            <person name="Ni X.M."/>
            <person name="Zheng M.G."/>
            <person name="Chun Y."/>
            <person name="Qian W.X."/>
        </authorList>
    </citation>
    <scope>NUCLEOTIDE SEQUENCE</scope>
    <source>
        <strain evidence="2">VB142</strain>
    </source>
</reference>
<gene>
    <name evidence="2" type="ORF">WDJ50_14105</name>
</gene>
<sequence length="255" mass="28233">MTSSNLADFDFLQLLLLLAGGKRTGVLRVSRGDDLFQCWLEQGRVRAIQLTSGEQELGGLAALVSMLRSPSGRFQFDEGLLHPDPPTDSPLDPLAYAALSALPEMELPFTTAARIPDPERLDLFDWTLQEKQIVEKIRAQVPLGELAHDPLARQVAARLARLGILRPRKLRTARLLVTVTHDVSGVVLVDDMIVNRWKNDLVRLPQYVGVRDEGGKSYRFPLRGHPDLGALICIPPDVLTKTRLRGGDSVLVKPL</sequence>
<feature type="domain" description="PatA-like N-terminal" evidence="1">
    <location>
        <begin position="5"/>
        <end position="102"/>
    </location>
</feature>
<dbReference type="EMBL" id="CP149782">
    <property type="protein sequence ID" value="WYF44504.1"/>
    <property type="molecule type" value="Genomic_DNA"/>
</dbReference>
<dbReference type="RefSeq" id="WP_303102118.1">
    <property type="nucleotide sequence ID" value="NZ_CP149782.1"/>
</dbReference>
<name>A0AAU6Q1I3_9DEIO</name>
<protein>
    <submittedName>
        <fullName evidence="2">DUF4388 domain-containing protein</fullName>
    </submittedName>
</protein>
<accession>A0AAU6Q1I3</accession>
<proteinExistence type="predicted"/>
<dbReference type="InterPro" id="IPR025497">
    <property type="entry name" value="PatA-like_N"/>
</dbReference>
<organism evidence="2">
    <name type="scientific">Deinococcus sp. VB142</name>
    <dbReference type="NCBI Taxonomy" id="3112952"/>
    <lineage>
        <taxon>Bacteria</taxon>
        <taxon>Thermotogati</taxon>
        <taxon>Deinococcota</taxon>
        <taxon>Deinococci</taxon>
        <taxon>Deinococcales</taxon>
        <taxon>Deinococcaceae</taxon>
        <taxon>Deinococcus</taxon>
    </lineage>
</organism>
<evidence type="ECO:0000313" key="2">
    <source>
        <dbReference type="EMBL" id="WYF44504.1"/>
    </source>
</evidence>
<evidence type="ECO:0000259" key="1">
    <source>
        <dbReference type="Pfam" id="PF14332"/>
    </source>
</evidence>
<dbReference type="AlphaFoldDB" id="A0AAU6Q1I3"/>
<dbReference type="Pfam" id="PF14332">
    <property type="entry name" value="DUF4388"/>
    <property type="match status" value="1"/>
</dbReference>